<dbReference type="STRING" id="1798382.A3D77_04600"/>
<dbReference type="Gene3D" id="3.90.550.10">
    <property type="entry name" value="Spore Coat Polysaccharide Biosynthesis Protein SpsA, Chain A"/>
    <property type="match status" value="1"/>
</dbReference>
<evidence type="ECO:0000313" key="3">
    <source>
        <dbReference type="Proteomes" id="UP000176923"/>
    </source>
</evidence>
<protein>
    <recommendedName>
        <fullName evidence="1">Glycosyltransferase 2-like domain-containing protein</fullName>
    </recommendedName>
</protein>
<evidence type="ECO:0000313" key="2">
    <source>
        <dbReference type="EMBL" id="OGG12589.1"/>
    </source>
</evidence>
<sequence length="225" mass="25393">MINSKPTVDIVIAAYNAEQNIKRLLSSLVQQREDGFMISNIVVHSDSSSDHTVELASSIQDTRLRIINSKKRLGLANVVKKAIKKTKANYLNILNDDIVIANDEFIINIIKLFLKDKEIGLVSSNIIPFKGKTFTERSVVSGYNAFKRTALELENGNNYLTSDGKSLTLSRKLIQKIILNIDQKTMGNVDLFLYLECIRVGMKFRLAKNSTIYFKCPSNAKDFVR</sequence>
<dbReference type="EMBL" id="MFJL01000044">
    <property type="protein sequence ID" value="OGG12589.1"/>
    <property type="molecule type" value="Genomic_DNA"/>
</dbReference>
<comment type="caution">
    <text evidence="2">The sequence shown here is derived from an EMBL/GenBank/DDBJ whole genome shotgun (WGS) entry which is preliminary data.</text>
</comment>
<evidence type="ECO:0000259" key="1">
    <source>
        <dbReference type="Pfam" id="PF00535"/>
    </source>
</evidence>
<dbReference type="SUPFAM" id="SSF53448">
    <property type="entry name" value="Nucleotide-diphospho-sugar transferases"/>
    <property type="match status" value="1"/>
</dbReference>
<dbReference type="Proteomes" id="UP000176923">
    <property type="component" value="Unassembled WGS sequence"/>
</dbReference>
<organism evidence="2 3">
    <name type="scientific">Candidatus Gottesmanbacteria bacterium RIFCSPHIGHO2_02_FULL_39_11</name>
    <dbReference type="NCBI Taxonomy" id="1798382"/>
    <lineage>
        <taxon>Bacteria</taxon>
        <taxon>Candidatus Gottesmaniibacteriota</taxon>
    </lineage>
</organism>
<dbReference type="InterPro" id="IPR029044">
    <property type="entry name" value="Nucleotide-diphossugar_trans"/>
</dbReference>
<dbReference type="GO" id="GO:0016758">
    <property type="term" value="F:hexosyltransferase activity"/>
    <property type="evidence" value="ECO:0007669"/>
    <property type="project" value="UniProtKB-ARBA"/>
</dbReference>
<feature type="domain" description="Glycosyltransferase 2-like" evidence="1">
    <location>
        <begin position="10"/>
        <end position="162"/>
    </location>
</feature>
<reference evidence="2 3" key="1">
    <citation type="journal article" date="2016" name="Nat. Commun.">
        <title>Thousands of microbial genomes shed light on interconnected biogeochemical processes in an aquifer system.</title>
        <authorList>
            <person name="Anantharaman K."/>
            <person name="Brown C.T."/>
            <person name="Hug L.A."/>
            <person name="Sharon I."/>
            <person name="Castelle C.J."/>
            <person name="Probst A.J."/>
            <person name="Thomas B.C."/>
            <person name="Singh A."/>
            <person name="Wilkins M.J."/>
            <person name="Karaoz U."/>
            <person name="Brodie E.L."/>
            <person name="Williams K.H."/>
            <person name="Hubbard S.S."/>
            <person name="Banfield J.F."/>
        </authorList>
    </citation>
    <scope>NUCLEOTIDE SEQUENCE [LARGE SCALE GENOMIC DNA]</scope>
</reference>
<dbReference type="PANTHER" id="PTHR22916">
    <property type="entry name" value="GLYCOSYLTRANSFERASE"/>
    <property type="match status" value="1"/>
</dbReference>
<dbReference type="InterPro" id="IPR001173">
    <property type="entry name" value="Glyco_trans_2-like"/>
</dbReference>
<dbReference type="Pfam" id="PF00535">
    <property type="entry name" value="Glycos_transf_2"/>
    <property type="match status" value="1"/>
</dbReference>
<proteinExistence type="predicted"/>
<dbReference type="PANTHER" id="PTHR22916:SF3">
    <property type="entry name" value="UDP-GLCNAC:BETAGAL BETA-1,3-N-ACETYLGLUCOSAMINYLTRANSFERASE-LIKE PROTEIN 1"/>
    <property type="match status" value="1"/>
</dbReference>
<gene>
    <name evidence="2" type="ORF">A3D77_04600</name>
</gene>
<accession>A0A1F5ZJC8</accession>
<name>A0A1F5ZJC8_9BACT</name>
<dbReference type="AlphaFoldDB" id="A0A1F5ZJC8"/>